<evidence type="ECO:0000256" key="1">
    <source>
        <dbReference type="ARBA" id="ARBA00000451"/>
    </source>
</evidence>
<reference evidence="6 7" key="1">
    <citation type="submission" date="2021-04" db="EMBL/GenBank/DDBJ databases">
        <authorList>
            <person name="Bliznina A."/>
        </authorList>
    </citation>
    <scope>NUCLEOTIDE SEQUENCE [LARGE SCALE GENOMIC DNA]</scope>
</reference>
<dbReference type="PROSITE" id="PS51700">
    <property type="entry name" value="SEPARIN"/>
    <property type="match status" value="1"/>
</dbReference>
<dbReference type="InterPro" id="IPR005314">
    <property type="entry name" value="Peptidase_C50"/>
</dbReference>
<dbReference type="InterPro" id="IPR030397">
    <property type="entry name" value="SEPARIN_core_dom"/>
</dbReference>
<evidence type="ECO:0000256" key="2">
    <source>
        <dbReference type="ARBA" id="ARBA00012489"/>
    </source>
</evidence>
<keyword evidence="3" id="KW-0378">Hydrolase</keyword>
<dbReference type="Proteomes" id="UP001158576">
    <property type="component" value="Chromosome XSR"/>
</dbReference>
<comment type="catalytic activity">
    <reaction evidence="1">
        <text>All bonds known to be hydrolyzed by this endopeptidase have arginine in P1 and an acidic residue in P4. P6 is often occupied by an acidic residue or by a hydroxy-amino-acid residue, the phosphorylation of which enhances cleavage.</text>
        <dbReference type="EC" id="3.4.22.49"/>
    </reaction>
</comment>
<dbReference type="EMBL" id="OU015569">
    <property type="protein sequence ID" value="CAG5100077.1"/>
    <property type="molecule type" value="Genomic_DNA"/>
</dbReference>
<gene>
    <name evidence="6" type="ORF">OKIOD_LOCUS8389</name>
</gene>
<feature type="domain" description="Peptidase C50" evidence="5">
    <location>
        <begin position="1388"/>
        <end position="1484"/>
    </location>
</feature>
<evidence type="ECO:0000313" key="7">
    <source>
        <dbReference type="Proteomes" id="UP001158576"/>
    </source>
</evidence>
<keyword evidence="7" id="KW-1185">Reference proteome</keyword>
<evidence type="ECO:0000259" key="5">
    <source>
        <dbReference type="PROSITE" id="PS51700"/>
    </source>
</evidence>
<evidence type="ECO:0000256" key="4">
    <source>
        <dbReference type="ARBA" id="ARBA00022829"/>
    </source>
</evidence>
<proteinExistence type="predicted"/>
<sequence>MNISMGTWCSIEGGGWDYCCYRTDLGVDHIDMPIWNLYGLRGTNENLTELRPLFVELLDFIKNFIFFISSNISSSLGTSFSRAREVPEACRVAEARALETIESGQSVFREFFSTWELATHPQCHRLYNDFREDIIQQSSVPGLGLRLINEFLQFIDEKFKVLALDEKIMDLDDKKHLGPPIRETFKELEAFVGAFKQDIFNRFPSGKNWRKHEFVCMARLLKYLSKYLTPKFITPSSGIFENDIQEIIYGFAQICHNICENLVTLTEKDSNVLLALETVLIPLNESIGNMAEALSKFTGSNFKHLHKYAAFSVYSFCRVLQTIAKRNDLDKTKQREIVETGLKNLGGSFKYVSSISRDNDNFTNLQHWNLIELTINELAITCETNNLCSYKNSNSMTIFREMEIDLRKNRQPSKMDIVYMKAFLNQLFLSLINDVVFREFALRYVRKEDQDLLKLVIAQLREFFPKETKNIAAISVSIEDGNDELTTVWKMLSVWQRDLQAAWSEKMAKVTSKPPTLDVEKLSKIKVKTQFKKTSSELQVCNYVNTFYIAAQLLLILGKREAGNRILKDLLTALVDWYFLKTKIIASVSELLGDLVMDLGSSLWVARRHSHFSTQPEYNEDIHKTLKRANICHLTSKDKKHLAFGYMMFQDGIPETKKSSIGWKDESITRIMLQTSLSGSSGWSDYHDKAFGHVGSMITANQTSGLRYAIQIIITFLSSACDRRFYKTIFPTSAKAEGSMKVQKIGREIIATLRALEKTIWISVDFIDDLIKRGMSTEARMFSNELLVLSDIWGLQTANIMAKTLQIRALELEGQTSKWEEEIQALLKVFDINEDNPFMRDVNPQAKAQAISLNSQMAEKIRKKTETTKAFTFQLPVLPKICKLDLDVARNYVIALTTLFRVHPDPTRAVNAGLLLFKEIAIAGHQLSQLLLELAYVIVLRATELDRPSDAVEYVKIALDPVRNSEKASPKKCGRFAKLQVAIVIYNRTFDANKENLEPTSILSKFFDKLIEMNKKDTIENARLLNFGSRPASPIEPEIETIFSVGDSPENISEEADLDEALATAKKNSDMETIRAIYNLRIGQILRQEQVSQQSTIVLSNSSKLAALHIDVNGIGAVLEAQYYAHARMSNNVSSVPEENLRQAEDMAENISIEFPFLRQELKDTVVLVSLIPALSKTLSCTYENCLALVTRLEPNGKCISIGFDGHALAKEAVQMRDMCDKISEEIGKDVKNRTKWWKVREKREKYCKDLVLSVLPDVLGPALALFTFSESITWTDAVPKPKNSLHADFLSHAIRAWSHMNTLGKTNVAGLVGVNKLDLDHLAKNHVFEELDYQRTTATYLILGRVVQSIAMERMPICQGIQMSRMLSVRHAEYILRQPASKRSVDISNLLYVVDSQDNLTTSPATVGNFFKSVQQWDGYVSIRPNSRELLEKLNKFDLYVFAGHGSGSDCVGGWGRVARQGVTSTMHLFGCASGRLLDYGRTEPRGAVTCVLNSGSSSVMGMLWDVTDRDIDRFTLRLYKDWFSAASNSSKETGPCLSRFINECSRACKLPYVVAGATVNYGLIPICHNSPQGWDKGLPEQIDYEESGTVDFFTKIFGKKIVHIFTATHLQTSPF</sequence>
<organism evidence="6 7">
    <name type="scientific">Oikopleura dioica</name>
    <name type="common">Tunicate</name>
    <dbReference type="NCBI Taxonomy" id="34765"/>
    <lineage>
        <taxon>Eukaryota</taxon>
        <taxon>Metazoa</taxon>
        <taxon>Chordata</taxon>
        <taxon>Tunicata</taxon>
        <taxon>Appendicularia</taxon>
        <taxon>Copelata</taxon>
        <taxon>Oikopleuridae</taxon>
        <taxon>Oikopleura</taxon>
    </lineage>
</organism>
<dbReference type="PANTHER" id="PTHR12792">
    <property type="entry name" value="EXTRA SPINDLE POLES 1-RELATED"/>
    <property type="match status" value="1"/>
</dbReference>
<protein>
    <recommendedName>
        <fullName evidence="2">separase</fullName>
        <ecNumber evidence="2">3.4.22.49</ecNumber>
    </recommendedName>
</protein>
<evidence type="ECO:0000256" key="3">
    <source>
        <dbReference type="ARBA" id="ARBA00022801"/>
    </source>
</evidence>
<dbReference type="Pfam" id="PF03568">
    <property type="entry name" value="Separin_C"/>
    <property type="match status" value="1"/>
</dbReference>
<dbReference type="EC" id="3.4.22.49" evidence="2"/>
<evidence type="ECO:0000313" key="6">
    <source>
        <dbReference type="EMBL" id="CAG5100077.1"/>
    </source>
</evidence>
<name>A0ABN7SMH0_OIKDI</name>
<keyword evidence="4" id="KW-0159">Chromosome partition</keyword>
<accession>A0ABN7SMH0</accession>
<dbReference type="PANTHER" id="PTHR12792:SF0">
    <property type="entry name" value="SEPARIN"/>
    <property type="match status" value="1"/>
</dbReference>